<name>A0ABU7C613_9TELE</name>
<accession>A0ABU7C613</accession>
<evidence type="ECO:0000313" key="3">
    <source>
        <dbReference type="Proteomes" id="UP001345963"/>
    </source>
</evidence>
<evidence type="ECO:0000313" key="2">
    <source>
        <dbReference type="EMBL" id="MED6258377.1"/>
    </source>
</evidence>
<dbReference type="InterPro" id="IPR046341">
    <property type="entry name" value="SET_dom_sf"/>
</dbReference>
<reference evidence="2 3" key="1">
    <citation type="submission" date="2021-07" db="EMBL/GenBank/DDBJ databases">
        <authorList>
            <person name="Palmer J.M."/>
        </authorList>
    </citation>
    <scope>NUCLEOTIDE SEQUENCE [LARGE SCALE GENOMIC DNA]</scope>
    <source>
        <strain evidence="2 3">AT_MEX2019</strain>
        <tissue evidence="2">Muscle</tissue>
    </source>
</reference>
<comment type="caution">
    <text evidence="2">The sequence shown here is derived from an EMBL/GenBank/DDBJ whole genome shotgun (WGS) entry which is preliminary data.</text>
</comment>
<dbReference type="EMBL" id="JAHUTI010080407">
    <property type="protein sequence ID" value="MED6258377.1"/>
    <property type="molecule type" value="Genomic_DNA"/>
</dbReference>
<proteinExistence type="predicted"/>
<gene>
    <name evidence="2" type="ORF">ATANTOWER_006485</name>
</gene>
<organism evidence="2 3">
    <name type="scientific">Ataeniobius toweri</name>
    <dbReference type="NCBI Taxonomy" id="208326"/>
    <lineage>
        <taxon>Eukaryota</taxon>
        <taxon>Metazoa</taxon>
        <taxon>Chordata</taxon>
        <taxon>Craniata</taxon>
        <taxon>Vertebrata</taxon>
        <taxon>Euteleostomi</taxon>
        <taxon>Actinopterygii</taxon>
        <taxon>Neopterygii</taxon>
        <taxon>Teleostei</taxon>
        <taxon>Neoteleostei</taxon>
        <taxon>Acanthomorphata</taxon>
        <taxon>Ovalentaria</taxon>
        <taxon>Atherinomorphae</taxon>
        <taxon>Cyprinodontiformes</taxon>
        <taxon>Goodeidae</taxon>
        <taxon>Ataeniobius</taxon>
    </lineage>
</organism>
<sequence>MCGSSHGFKASSSECTTDMLTSERSPQSIGATPEAMTGTQDVDMRSWSEADFEEKSTYFVKDQPLEEESKSRGKLRAERSLPRNLALKRSHSSTEVRPYNLIPYVEFLQKHGTTVKSPKTSKTSKHKRSSCLCFYRLSLRHSNILPSTHPSSGGKYLTCCCLI</sequence>
<evidence type="ECO:0000256" key="1">
    <source>
        <dbReference type="SAM" id="MobiDB-lite"/>
    </source>
</evidence>
<feature type="compositionally biased region" description="Polar residues" evidence="1">
    <location>
        <begin position="10"/>
        <end position="30"/>
    </location>
</feature>
<protein>
    <submittedName>
        <fullName evidence="2">Uncharacterized protein</fullName>
    </submittedName>
</protein>
<feature type="region of interest" description="Disordered" evidence="1">
    <location>
        <begin position="1"/>
        <end position="46"/>
    </location>
</feature>
<dbReference type="Gene3D" id="2.170.270.10">
    <property type="entry name" value="SET domain"/>
    <property type="match status" value="1"/>
</dbReference>
<dbReference type="Proteomes" id="UP001345963">
    <property type="component" value="Unassembled WGS sequence"/>
</dbReference>
<keyword evidence="3" id="KW-1185">Reference proteome</keyword>